<dbReference type="Gene3D" id="2.20.25.90">
    <property type="entry name" value="ADC-like domains"/>
    <property type="match status" value="1"/>
</dbReference>
<sequence>MGIDRRSIVKLLIGGAVGSMFTPVPWKLTDDISIWTQNWPWVPKNIRGTDAFVPTVSKLCPSATAMLVRTVSGRPVRTIGNPEHPLSGGKISPLAATEVQLLYSPSRIKRPLRKAADGGWKEISWTDALALLDEKLGFVKGSATRLAVISGDQTGTVNEVLSGFTASMGSKQFFLMPSEAQTLARAWELMGGAGMPGFETAGSDYVLALGADILESWGPSTRTRRAYSAARPHGETPAATYAYVGPSCTNTAVGADIWVAAKPGTQAIVALGLANLLIKAGATSQAPDFAAFKTLAARFEPATVAQLAGVSEANLVMLAEGLQKAKAPVVIPGSESGQGGSAAAAAAGMALNLLLGAYNQKTGLRAVPEFAPVVEKAMPRKAVMANDLAAYMQTLAGDEKARPEVLITYEANPVYALPGDVAGVVAKIPFKVAIAQFMDETATMADLILPSPLGLERYDDVATPIGCGTAIYCLNKPVIDAVNPGANIHGGDVILGLAAKQNANLGFNSFKDVLAAKAKAVGANAADLAAGKAFVGEAVTGGQPSLAAEAIAKSLEIKAPEGAYALAVVNKLGFGTATTAVPPQNLKLIREYELADTLMYVHLNKATAAKAGVAQGQKITLKAGEGKAIPALVNISEMVMDGVVMAPCNFGHTAFDEFAKNKGANVARLFTAQVEPGTGLSIWTQTGVAIEKA</sequence>
<evidence type="ECO:0000256" key="7">
    <source>
        <dbReference type="ARBA" id="ARBA00023004"/>
    </source>
</evidence>
<organism evidence="10">
    <name type="scientific">Megalodesulfovibrio gigas</name>
    <name type="common">Desulfovibrio gigas</name>
    <dbReference type="NCBI Taxonomy" id="879"/>
    <lineage>
        <taxon>Bacteria</taxon>
        <taxon>Pseudomonadati</taxon>
        <taxon>Thermodesulfobacteriota</taxon>
        <taxon>Desulfovibrionia</taxon>
        <taxon>Desulfovibrionales</taxon>
        <taxon>Desulfovibrionaceae</taxon>
        <taxon>Megalodesulfovibrio</taxon>
    </lineage>
</organism>
<dbReference type="Pfam" id="PF00384">
    <property type="entry name" value="Molybdopterin"/>
    <property type="match status" value="1"/>
</dbReference>
<evidence type="ECO:0000256" key="6">
    <source>
        <dbReference type="ARBA" id="ARBA00023002"/>
    </source>
</evidence>
<dbReference type="Gene3D" id="3.40.228.10">
    <property type="entry name" value="Dimethylsulfoxide Reductase, domain 2"/>
    <property type="match status" value="1"/>
</dbReference>
<dbReference type="InterPro" id="IPR053557">
    <property type="entry name" value="Molybdopterin-Qrc_component"/>
</dbReference>
<evidence type="ECO:0000256" key="8">
    <source>
        <dbReference type="ARBA" id="ARBA00023014"/>
    </source>
</evidence>
<gene>
    <name evidence="10" type="primary">qrcB</name>
</gene>
<keyword evidence="7" id="KW-0408">Iron</keyword>
<dbReference type="InterPro" id="IPR006963">
    <property type="entry name" value="Mopterin_OxRdtase_4Fe-4S_dom"/>
</dbReference>
<dbReference type="Gene3D" id="2.40.40.20">
    <property type="match status" value="1"/>
</dbReference>
<dbReference type="Gene3D" id="3.40.50.740">
    <property type="match status" value="1"/>
</dbReference>
<dbReference type="InterPro" id="IPR006657">
    <property type="entry name" value="MoPterin_dinucl-bd_dom"/>
</dbReference>
<evidence type="ECO:0000256" key="1">
    <source>
        <dbReference type="ARBA" id="ARBA00010312"/>
    </source>
</evidence>
<dbReference type="NCBIfam" id="NF041783">
    <property type="entry name" value="mnquin_red_QrcB"/>
    <property type="match status" value="1"/>
</dbReference>
<dbReference type="InterPro" id="IPR006656">
    <property type="entry name" value="Mopterin_OxRdtase"/>
</dbReference>
<evidence type="ECO:0000256" key="4">
    <source>
        <dbReference type="ARBA" id="ARBA00022723"/>
    </source>
</evidence>
<keyword evidence="4" id="KW-0479">Metal-binding</keyword>
<dbReference type="GO" id="GO:0016491">
    <property type="term" value="F:oxidoreductase activity"/>
    <property type="evidence" value="ECO:0007669"/>
    <property type="project" value="InterPro"/>
</dbReference>
<dbReference type="PANTHER" id="PTHR43742:SF9">
    <property type="entry name" value="TETRATHIONATE REDUCTASE SUBUNIT A"/>
    <property type="match status" value="1"/>
</dbReference>
<dbReference type="AlphaFoldDB" id="S5WLU8"/>
<evidence type="ECO:0000259" key="9">
    <source>
        <dbReference type="PROSITE" id="PS51669"/>
    </source>
</evidence>
<reference evidence="10" key="1">
    <citation type="journal article" date="2013" name="J. Bacteriol.">
        <title>Roles of HynAB and Ech, the only two hydrogenases found in the model sulfate reducer Desulfovibrio gigas.</title>
        <authorList>
            <person name="Morais-Silva F.O."/>
            <person name="Santos C.I."/>
            <person name="Rodrigues R."/>
            <person name="Pereira I.A."/>
            <person name="Rodrigues-Pousada C."/>
        </authorList>
    </citation>
    <scope>NUCLEOTIDE SEQUENCE</scope>
    <source>
        <strain evidence="10">ATCC 19364</strain>
    </source>
</reference>
<dbReference type="CDD" id="cd02775">
    <property type="entry name" value="MopB_CT"/>
    <property type="match status" value="1"/>
</dbReference>
<keyword evidence="6" id="KW-0560">Oxidoreductase</keyword>
<evidence type="ECO:0000256" key="2">
    <source>
        <dbReference type="ARBA" id="ARBA00022485"/>
    </source>
</evidence>
<dbReference type="SUPFAM" id="SSF53706">
    <property type="entry name" value="Formate dehydrogenase/DMSO reductase, domains 1-3"/>
    <property type="match status" value="1"/>
</dbReference>
<feature type="domain" description="4Fe-4S Mo/W bis-MGD-type" evidence="9">
    <location>
        <begin position="50"/>
        <end position="106"/>
    </location>
</feature>
<evidence type="ECO:0000256" key="5">
    <source>
        <dbReference type="ARBA" id="ARBA00022729"/>
    </source>
</evidence>
<name>S5WLU8_MEGGA</name>
<dbReference type="GO" id="GO:0046872">
    <property type="term" value="F:metal ion binding"/>
    <property type="evidence" value="ECO:0007669"/>
    <property type="project" value="UniProtKB-KW"/>
</dbReference>
<dbReference type="InterPro" id="IPR050612">
    <property type="entry name" value="Prok_Mopterin_Oxidored"/>
</dbReference>
<evidence type="ECO:0000256" key="3">
    <source>
        <dbReference type="ARBA" id="ARBA00022505"/>
    </source>
</evidence>
<dbReference type="Gene3D" id="3.30.2070.10">
    <property type="entry name" value="Formate dehydrogenase/DMSO reductase"/>
    <property type="match status" value="1"/>
</dbReference>
<accession>S5WLU8</accession>
<dbReference type="GO" id="GO:0043546">
    <property type="term" value="F:molybdopterin cofactor binding"/>
    <property type="evidence" value="ECO:0007669"/>
    <property type="project" value="InterPro"/>
</dbReference>
<dbReference type="PROSITE" id="PS51669">
    <property type="entry name" value="4FE4S_MOW_BIS_MGD"/>
    <property type="match status" value="1"/>
</dbReference>
<keyword evidence="2" id="KW-0004">4Fe-4S</keyword>
<dbReference type="EMBL" id="KF113862">
    <property type="protein sequence ID" value="AGS82803.1"/>
    <property type="molecule type" value="Genomic_DNA"/>
</dbReference>
<dbReference type="SUPFAM" id="SSF50692">
    <property type="entry name" value="ADC-like"/>
    <property type="match status" value="1"/>
</dbReference>
<dbReference type="Pfam" id="PF01568">
    <property type="entry name" value="Molydop_binding"/>
    <property type="match status" value="1"/>
</dbReference>
<keyword evidence="3" id="KW-0500">Molybdenum</keyword>
<dbReference type="GO" id="GO:0051536">
    <property type="term" value="F:iron-sulfur cluster binding"/>
    <property type="evidence" value="ECO:0007669"/>
    <property type="project" value="UniProtKB-KW"/>
</dbReference>
<proteinExistence type="inferred from homology"/>
<dbReference type="OMA" id="QNWPWIP"/>
<keyword evidence="5" id="KW-0732">Signal</keyword>
<dbReference type="PANTHER" id="PTHR43742">
    <property type="entry name" value="TRIMETHYLAMINE-N-OXIDE REDUCTASE"/>
    <property type="match status" value="1"/>
</dbReference>
<protein>
    <submittedName>
        <fullName evidence="10">Putative molybdopterin oxidoreductase</fullName>
    </submittedName>
</protein>
<keyword evidence="8" id="KW-0411">Iron-sulfur</keyword>
<comment type="similarity">
    <text evidence="1">Belongs to the prokaryotic molybdopterin-containing oxidoreductase family.</text>
</comment>
<dbReference type="InterPro" id="IPR009010">
    <property type="entry name" value="Asp_de-COase-like_dom_sf"/>
</dbReference>
<evidence type="ECO:0000313" key="10">
    <source>
        <dbReference type="EMBL" id="AGS82803.1"/>
    </source>
</evidence>